<feature type="chain" id="PRO_5039179000" evidence="2">
    <location>
        <begin position="22"/>
        <end position="385"/>
    </location>
</feature>
<comment type="caution">
    <text evidence="3">The sequence shown here is derived from an EMBL/GenBank/DDBJ whole genome shotgun (WGS) entry which is preliminary data.</text>
</comment>
<dbReference type="OrthoDB" id="9795361at2"/>
<dbReference type="EMBL" id="JQAR01000008">
    <property type="protein sequence ID" value="KRN30204.1"/>
    <property type="molecule type" value="Genomic_DNA"/>
</dbReference>
<evidence type="ECO:0000256" key="1">
    <source>
        <dbReference type="SAM" id="MobiDB-lite"/>
    </source>
</evidence>
<evidence type="ECO:0000313" key="4">
    <source>
        <dbReference type="Proteomes" id="UP000051727"/>
    </source>
</evidence>
<gene>
    <name evidence="3" type="ORF">IV36_GL002243</name>
</gene>
<proteinExistence type="predicted"/>
<sequence length="385" mass="42035">MKKIGVILGAALSIMLLTGCAKLSSATSTVKNAAKGSSSSSGYQVTGKAADSEYQGVIENGKYLTSKARGVGISQNSDNLLNLKSFESGLTQISKTKYSTSDYVFREGQLLSSTTVKNWLGRKSKSNSTGLNPVDNGQTDADKRNPIYIQQIEEQDYMKEVDGKLQLAGITIGIGMNAKDYYQKEEYGATYTTTISKKKMIAEGQQAAAKVLERLRKTSGVSENTPIIIAMFQQATNDSLVGGSFYQYTYVKSGSTINNWTSLNYKSYVFPETSVSSVPNDNDETSFESFKKQVQNFFPNLAGVTAQAEYKNKTLQGMNVNITTQFYSLTEITSFTQYLAQAAKTYLPSGIPIDITVKGTDGTVQSFLARKADESSFYTHVFGSY</sequence>
<dbReference type="CDD" id="cd13441">
    <property type="entry name" value="CamS_repeat_1"/>
    <property type="match status" value="1"/>
</dbReference>
<reference evidence="3 4" key="1">
    <citation type="journal article" date="2015" name="Genome Announc.">
        <title>Expanding the biotechnology potential of lactobacilli through comparative genomics of 213 strains and associated genera.</title>
        <authorList>
            <person name="Sun Z."/>
            <person name="Harris H.M."/>
            <person name="McCann A."/>
            <person name="Guo C."/>
            <person name="Argimon S."/>
            <person name="Zhang W."/>
            <person name="Yang X."/>
            <person name="Jeffery I.B."/>
            <person name="Cooney J.C."/>
            <person name="Kagawa T.F."/>
            <person name="Liu W."/>
            <person name="Song Y."/>
            <person name="Salvetti E."/>
            <person name="Wrobel A."/>
            <person name="Rasinkangas P."/>
            <person name="Parkhill J."/>
            <person name="Rea M.C."/>
            <person name="O'Sullivan O."/>
            <person name="Ritari J."/>
            <person name="Douillard F.P."/>
            <person name="Paul Ross R."/>
            <person name="Yang R."/>
            <person name="Briner A.E."/>
            <person name="Felis G.E."/>
            <person name="de Vos W.M."/>
            <person name="Barrangou R."/>
            <person name="Klaenhammer T.R."/>
            <person name="Caufield P.W."/>
            <person name="Cui Y."/>
            <person name="Zhang H."/>
            <person name="O'Toole P.W."/>
        </authorList>
    </citation>
    <scope>NUCLEOTIDE SEQUENCE [LARGE SCALE GENOMIC DNA]</scope>
    <source>
        <strain evidence="3 4">ATCC 27304</strain>
    </source>
</reference>
<dbReference type="PATRIC" id="fig|1618.3.peg.2305"/>
<name>A0A0R2FY24_9LACO</name>
<dbReference type="Pfam" id="PF07537">
    <property type="entry name" value="CamS"/>
    <property type="match status" value="1"/>
</dbReference>
<dbReference type="RefSeq" id="WP_056991115.1">
    <property type="nucleotide sequence ID" value="NZ_JBDNJW010000045.1"/>
</dbReference>
<feature type="region of interest" description="Disordered" evidence="1">
    <location>
        <begin position="122"/>
        <end position="142"/>
    </location>
</feature>
<dbReference type="Gene3D" id="3.10.570.10">
    <property type="entry name" value="sex pheromone staph- cam373 precursor domain"/>
    <property type="match status" value="1"/>
</dbReference>
<dbReference type="InterPro" id="IPR011426">
    <property type="entry name" value="CamS"/>
</dbReference>
<dbReference type="Proteomes" id="UP000051727">
    <property type="component" value="Unassembled WGS sequence"/>
</dbReference>
<dbReference type="STRING" id="1618.IV36_GL002243"/>
<accession>A0A0R2FY24</accession>
<keyword evidence="3" id="KW-0449">Lipoprotein</keyword>
<organism evidence="3 4">
    <name type="scientific">Liquorilactobacillus mali</name>
    <dbReference type="NCBI Taxonomy" id="1618"/>
    <lineage>
        <taxon>Bacteria</taxon>
        <taxon>Bacillati</taxon>
        <taxon>Bacillota</taxon>
        <taxon>Bacilli</taxon>
        <taxon>Lactobacillales</taxon>
        <taxon>Lactobacillaceae</taxon>
        <taxon>Liquorilactobacillus</taxon>
    </lineage>
</organism>
<protein>
    <submittedName>
        <fullName evidence="3">Lipoprotein, pheromone</fullName>
    </submittedName>
</protein>
<dbReference type="AlphaFoldDB" id="A0A0R2FY24"/>
<dbReference type="CDD" id="cd13440">
    <property type="entry name" value="CamS_repeat_2"/>
    <property type="match status" value="1"/>
</dbReference>
<evidence type="ECO:0000313" key="3">
    <source>
        <dbReference type="EMBL" id="KRN30204.1"/>
    </source>
</evidence>
<feature type="signal peptide" evidence="2">
    <location>
        <begin position="1"/>
        <end position="21"/>
    </location>
</feature>
<keyword evidence="2" id="KW-0732">Signal</keyword>
<feature type="compositionally biased region" description="Polar residues" evidence="1">
    <location>
        <begin position="126"/>
        <end position="139"/>
    </location>
</feature>
<evidence type="ECO:0000256" key="2">
    <source>
        <dbReference type="SAM" id="SignalP"/>
    </source>
</evidence>
<dbReference type="PIRSF" id="PIRSF012509">
    <property type="entry name" value="CamS"/>
    <property type="match status" value="1"/>
</dbReference>
<dbReference type="PROSITE" id="PS51257">
    <property type="entry name" value="PROKAR_LIPOPROTEIN"/>
    <property type="match status" value="1"/>
</dbReference>